<protein>
    <submittedName>
        <fullName evidence="1">Uncharacterized protein</fullName>
    </submittedName>
</protein>
<dbReference type="AlphaFoldDB" id="A0A166NA22"/>
<keyword evidence="2" id="KW-1185">Reference proteome</keyword>
<organism evidence="1 2">
    <name type="scientific">Athelia psychrophila</name>
    <dbReference type="NCBI Taxonomy" id="1759441"/>
    <lineage>
        <taxon>Eukaryota</taxon>
        <taxon>Fungi</taxon>
        <taxon>Dikarya</taxon>
        <taxon>Basidiomycota</taxon>
        <taxon>Agaricomycotina</taxon>
        <taxon>Agaricomycetes</taxon>
        <taxon>Agaricomycetidae</taxon>
        <taxon>Atheliales</taxon>
        <taxon>Atheliaceae</taxon>
        <taxon>Athelia</taxon>
    </lineage>
</organism>
<gene>
    <name evidence="1" type="ORF">FIBSPDRAFT_856583</name>
</gene>
<accession>A0A166NA22</accession>
<reference evidence="1 2" key="1">
    <citation type="journal article" date="2016" name="Mol. Biol. Evol.">
        <title>Comparative Genomics of Early-Diverging Mushroom-Forming Fungi Provides Insights into the Origins of Lignocellulose Decay Capabilities.</title>
        <authorList>
            <person name="Nagy L.G."/>
            <person name="Riley R."/>
            <person name="Tritt A."/>
            <person name="Adam C."/>
            <person name="Daum C."/>
            <person name="Floudas D."/>
            <person name="Sun H."/>
            <person name="Yadav J.S."/>
            <person name="Pangilinan J."/>
            <person name="Larsson K.H."/>
            <person name="Matsuura K."/>
            <person name="Barry K."/>
            <person name="Labutti K."/>
            <person name="Kuo R."/>
            <person name="Ohm R.A."/>
            <person name="Bhattacharya S.S."/>
            <person name="Shirouzu T."/>
            <person name="Yoshinaga Y."/>
            <person name="Martin F.M."/>
            <person name="Grigoriev I.V."/>
            <person name="Hibbett D.S."/>
        </authorList>
    </citation>
    <scope>NUCLEOTIDE SEQUENCE [LARGE SCALE GENOMIC DNA]</scope>
    <source>
        <strain evidence="1 2">CBS 109695</strain>
    </source>
</reference>
<proteinExistence type="predicted"/>
<dbReference type="EMBL" id="KV417524">
    <property type="protein sequence ID" value="KZP24801.1"/>
    <property type="molecule type" value="Genomic_DNA"/>
</dbReference>
<evidence type="ECO:0000313" key="2">
    <source>
        <dbReference type="Proteomes" id="UP000076532"/>
    </source>
</evidence>
<evidence type="ECO:0000313" key="1">
    <source>
        <dbReference type="EMBL" id="KZP24801.1"/>
    </source>
</evidence>
<name>A0A166NA22_9AGAM</name>
<sequence>MIGVGASCTLSRPAYPKIISTVDFPVSRFGRLASASRTPPVTFQNTHDPHASWQRRILIPEHPKAILDGAPDC</sequence>
<dbReference type="Proteomes" id="UP000076532">
    <property type="component" value="Unassembled WGS sequence"/>
</dbReference>